<dbReference type="Proteomes" id="UP000499080">
    <property type="component" value="Unassembled WGS sequence"/>
</dbReference>
<proteinExistence type="predicted"/>
<accession>A0A4Y2JK94</accession>
<name>A0A4Y2JK94_ARAVE</name>
<dbReference type="EMBL" id="BGPR01003613">
    <property type="protein sequence ID" value="GBM90357.1"/>
    <property type="molecule type" value="Genomic_DNA"/>
</dbReference>
<evidence type="ECO:0000313" key="3">
    <source>
        <dbReference type="Proteomes" id="UP000499080"/>
    </source>
</evidence>
<organism evidence="2 3">
    <name type="scientific">Araneus ventricosus</name>
    <name type="common">Orbweaver spider</name>
    <name type="synonym">Epeira ventricosa</name>
    <dbReference type="NCBI Taxonomy" id="182803"/>
    <lineage>
        <taxon>Eukaryota</taxon>
        <taxon>Metazoa</taxon>
        <taxon>Ecdysozoa</taxon>
        <taxon>Arthropoda</taxon>
        <taxon>Chelicerata</taxon>
        <taxon>Arachnida</taxon>
        <taxon>Araneae</taxon>
        <taxon>Araneomorphae</taxon>
        <taxon>Entelegynae</taxon>
        <taxon>Araneoidea</taxon>
        <taxon>Araneidae</taxon>
        <taxon>Araneus</taxon>
    </lineage>
</organism>
<keyword evidence="3" id="KW-1185">Reference proteome</keyword>
<comment type="caution">
    <text evidence="2">The sequence shown here is derived from an EMBL/GenBank/DDBJ whole genome shotgun (WGS) entry which is preliminary data.</text>
</comment>
<gene>
    <name evidence="2" type="ORF">AVEN_176465_1</name>
</gene>
<sequence length="96" mass="10491">MTCNIAKKSYECCRASCANRVDSLFVNVSALFLPLPLLQVARTTTATARAPRLLPPLCATLNSRATSTTLTITCATRKAPKPSPRTRARRGRRTSR</sequence>
<evidence type="ECO:0000256" key="1">
    <source>
        <dbReference type="SAM" id="MobiDB-lite"/>
    </source>
</evidence>
<dbReference type="AlphaFoldDB" id="A0A4Y2JK94"/>
<evidence type="ECO:0000313" key="2">
    <source>
        <dbReference type="EMBL" id="GBM90357.1"/>
    </source>
</evidence>
<reference evidence="2 3" key="1">
    <citation type="journal article" date="2019" name="Sci. Rep.">
        <title>Orb-weaving spider Araneus ventricosus genome elucidates the spidroin gene catalogue.</title>
        <authorList>
            <person name="Kono N."/>
            <person name="Nakamura H."/>
            <person name="Ohtoshi R."/>
            <person name="Moran D.A.P."/>
            <person name="Shinohara A."/>
            <person name="Yoshida Y."/>
            <person name="Fujiwara M."/>
            <person name="Mori M."/>
            <person name="Tomita M."/>
            <person name="Arakawa K."/>
        </authorList>
    </citation>
    <scope>NUCLEOTIDE SEQUENCE [LARGE SCALE GENOMIC DNA]</scope>
</reference>
<protein>
    <submittedName>
        <fullName evidence="2">Uncharacterized protein</fullName>
    </submittedName>
</protein>
<feature type="region of interest" description="Disordered" evidence="1">
    <location>
        <begin position="76"/>
        <end position="96"/>
    </location>
</feature>
<feature type="compositionally biased region" description="Basic residues" evidence="1">
    <location>
        <begin position="78"/>
        <end position="96"/>
    </location>
</feature>